<feature type="compositionally biased region" description="Polar residues" evidence="1">
    <location>
        <begin position="213"/>
        <end position="237"/>
    </location>
</feature>
<dbReference type="Proteomes" id="UP001235939">
    <property type="component" value="Chromosome 08"/>
</dbReference>
<gene>
    <name evidence="2" type="ORF">LAZ67_8001783</name>
</gene>
<feature type="region of interest" description="Disordered" evidence="1">
    <location>
        <begin position="200"/>
        <end position="237"/>
    </location>
</feature>
<organism evidence="2 3">
    <name type="scientific">Cordylochernes scorpioides</name>
    <dbReference type="NCBI Taxonomy" id="51811"/>
    <lineage>
        <taxon>Eukaryota</taxon>
        <taxon>Metazoa</taxon>
        <taxon>Ecdysozoa</taxon>
        <taxon>Arthropoda</taxon>
        <taxon>Chelicerata</taxon>
        <taxon>Arachnida</taxon>
        <taxon>Pseudoscorpiones</taxon>
        <taxon>Cheliferoidea</taxon>
        <taxon>Chernetidae</taxon>
        <taxon>Cordylochernes</taxon>
    </lineage>
</organism>
<evidence type="ECO:0000313" key="3">
    <source>
        <dbReference type="Proteomes" id="UP001235939"/>
    </source>
</evidence>
<evidence type="ECO:0000256" key="1">
    <source>
        <dbReference type="SAM" id="MobiDB-lite"/>
    </source>
</evidence>
<protein>
    <submittedName>
        <fullName evidence="2">Uncharacterized protein</fullName>
    </submittedName>
</protein>
<accession>A0ABY6KQH3</accession>
<evidence type="ECO:0000313" key="2">
    <source>
        <dbReference type="EMBL" id="UYV71112.1"/>
    </source>
</evidence>
<keyword evidence="3" id="KW-1185">Reference proteome</keyword>
<sequence length="817" mass="90262">MHNCKMPCHLSHQKEACCETAEKSKTAAGPEQVQWRSDLSTLDYIKALEEELGKSSVFQIMKMSSQVLVGLASVNMAELLVEEGLTIGTTHLKAFPYKKRAEKITIGNLPIAIRDEDVVAALRPYCRVVSLNHEVVTSGGYTWTTCNREAFVLLNEERKLHQLPANLVIVSKGESTPAYITYGIECGKCHQKGNRRASCPLKAHESRPAHLQDTLSGPESPSFQPTNSTNSAERGSDTIQKTPLVEELFESLNANTIVEPLYENFYREEIEDAVVSPSNRGDVLEYLTPEQGSALKLFLDMAIAHVGEMSNLRAERCSTSGQNVTSYQTTLSGIRLMKIIFNLSLVGRARAANSLVLSSVVNHLHGYLPTDSTISKLQARLVRFVWGPGRTAWLPGGDLARPVSMGGFGLLDVGTQLRLACMKGVQASLRGSLNAYSWLTDSGAWLTPLPSRHGFPLDVIWEAVSDFLALDHRIVPTQQLRDVAIIGGCRFHRPPDLLAAAQWIGARIGDFDGPVSLLTRPTRCVLADATALANFCNRLIEENLLGSHRADNLGEAVVLRGTVTPLTVGWPSLRRCAFSEHNADNAVQLALHALPHPAHPASARETCIACGSSDLTLAHRYWSCSSIRPLIREAFYIIQQPPDLQGWLFGQGLDEDALAILASAKTSIHRFLLSLEMRGERENPLTVWRRTLSLGESPRLNNETRKHANFASNDSISYANWADLVEALENTSNSEGYQKPKGAKRKDWDPKADNIPARPSQPPKRVTRDAVIQLKNNQQQQALSKARSAAASFDQCCYIEYCADFSPVQYTRHWRKC</sequence>
<reference evidence="2 3" key="1">
    <citation type="submission" date="2022-01" db="EMBL/GenBank/DDBJ databases">
        <title>A chromosomal length assembly of Cordylochernes scorpioides.</title>
        <authorList>
            <person name="Zeh D."/>
            <person name="Zeh J."/>
        </authorList>
    </citation>
    <scope>NUCLEOTIDE SEQUENCE [LARGE SCALE GENOMIC DNA]</scope>
    <source>
        <strain evidence="2">IN4F17</strain>
        <tissue evidence="2">Whole Body</tissue>
    </source>
</reference>
<feature type="region of interest" description="Disordered" evidence="1">
    <location>
        <begin position="732"/>
        <end position="766"/>
    </location>
</feature>
<name>A0ABY6KQH3_9ARAC</name>
<dbReference type="EMBL" id="CP092870">
    <property type="protein sequence ID" value="UYV71112.1"/>
    <property type="molecule type" value="Genomic_DNA"/>
</dbReference>
<proteinExistence type="predicted"/>